<dbReference type="OrthoDB" id="139381at2"/>
<dbReference type="SUPFAM" id="SSF55781">
    <property type="entry name" value="GAF domain-like"/>
    <property type="match status" value="1"/>
</dbReference>
<dbReference type="Gene3D" id="3.30.450.20">
    <property type="entry name" value="PAS domain"/>
    <property type="match status" value="1"/>
</dbReference>
<dbReference type="Pfam" id="PF13426">
    <property type="entry name" value="PAS_9"/>
    <property type="match status" value="1"/>
</dbReference>
<dbReference type="SMART" id="SM00091">
    <property type="entry name" value="PAS"/>
    <property type="match status" value="1"/>
</dbReference>
<gene>
    <name evidence="3" type="ordered locus">ANT_30320</name>
</gene>
<evidence type="ECO:0000256" key="1">
    <source>
        <dbReference type="SAM" id="Phobius"/>
    </source>
</evidence>
<sequence length="450" mass="50043">MAGSLFSSFSRKALWSADASPAGSRFSFLEVLILTTGGGIAAGSLALWLTAHTAPIFLLVNAAFVLVLAGVWAVRLWLSSEVIRVLLFFLFWAHYFVVLMFTGGVQSPAAGMLLILIYVSGLLLGLKGSLVSILLGAGSLLVLFWMEQFGRLPPSSLPQTPLMEILFRFVIGAVFILIVYFTSRMLENYQRSLQAELTERQAAQNALALQTGQLQMVLEKSFDAFILVDETGRVVEWNPGAERLLGYCREEILGQPAVKVLERIAIPAYRTPSALSKLESVFEQALKTGKSPFFNRKTETRFLDASGEIKICELNSFALPTPLGYRIGMMLRDITSEREVREQLRLRLRHLETLNRLSTLSREEARVSPFLEKALDLLLPVLDVPAGGVAQVDKENGCYYPMATRGWVKSFEGKAFPLQGGLVEKTILQDARCSARTCAWTPGRIRKWRR</sequence>
<evidence type="ECO:0000313" key="4">
    <source>
        <dbReference type="Proteomes" id="UP000008922"/>
    </source>
</evidence>
<organism evidence="3 4">
    <name type="scientific">Anaerolinea thermophila (strain DSM 14523 / JCM 11388 / NBRC 100420 / UNI-1)</name>
    <dbReference type="NCBI Taxonomy" id="926569"/>
    <lineage>
        <taxon>Bacteria</taxon>
        <taxon>Bacillati</taxon>
        <taxon>Chloroflexota</taxon>
        <taxon>Anaerolineae</taxon>
        <taxon>Anaerolineales</taxon>
        <taxon>Anaerolineaceae</taxon>
        <taxon>Anaerolinea</taxon>
    </lineage>
</organism>
<dbReference type="STRING" id="926569.ANT_30320"/>
<proteinExistence type="predicted"/>
<dbReference type="EMBL" id="AP012029">
    <property type="protein sequence ID" value="BAJ65058.1"/>
    <property type="molecule type" value="Genomic_DNA"/>
</dbReference>
<name>E8N2B1_ANATU</name>
<dbReference type="Proteomes" id="UP000008922">
    <property type="component" value="Chromosome"/>
</dbReference>
<dbReference type="SUPFAM" id="SSF55785">
    <property type="entry name" value="PYP-like sensor domain (PAS domain)"/>
    <property type="match status" value="1"/>
</dbReference>
<feature type="transmembrane region" description="Helical" evidence="1">
    <location>
        <begin position="56"/>
        <end position="77"/>
    </location>
</feature>
<dbReference type="Gene3D" id="3.30.450.40">
    <property type="match status" value="1"/>
</dbReference>
<accession>E8N2B1</accession>
<keyword evidence="1" id="KW-0472">Membrane</keyword>
<feature type="transmembrane region" description="Helical" evidence="1">
    <location>
        <begin position="113"/>
        <end position="145"/>
    </location>
</feature>
<evidence type="ECO:0000259" key="2">
    <source>
        <dbReference type="PROSITE" id="PS50112"/>
    </source>
</evidence>
<dbReference type="KEGG" id="atm:ANT_30320"/>
<feature type="transmembrane region" description="Helical" evidence="1">
    <location>
        <begin position="26"/>
        <end position="49"/>
    </location>
</feature>
<keyword evidence="4" id="KW-1185">Reference proteome</keyword>
<dbReference type="eggNOG" id="COG3829">
    <property type="taxonomic scope" value="Bacteria"/>
</dbReference>
<dbReference type="InterPro" id="IPR000014">
    <property type="entry name" value="PAS"/>
</dbReference>
<dbReference type="RefSeq" id="WP_013561399.1">
    <property type="nucleotide sequence ID" value="NC_014960.1"/>
</dbReference>
<dbReference type="CDD" id="cd00130">
    <property type="entry name" value="PAS"/>
    <property type="match status" value="1"/>
</dbReference>
<dbReference type="AlphaFoldDB" id="E8N2B1"/>
<keyword evidence="1" id="KW-1133">Transmembrane helix</keyword>
<keyword evidence="1" id="KW-0812">Transmembrane</keyword>
<protein>
    <submittedName>
        <fullName evidence="3">Signaling protein</fullName>
    </submittedName>
</protein>
<dbReference type="InterPro" id="IPR035965">
    <property type="entry name" value="PAS-like_dom_sf"/>
</dbReference>
<feature type="transmembrane region" description="Helical" evidence="1">
    <location>
        <begin position="83"/>
        <end position="101"/>
    </location>
</feature>
<dbReference type="HOGENOM" id="CLU_607867_0_0_0"/>
<reference evidence="3 4" key="1">
    <citation type="submission" date="2010-12" db="EMBL/GenBank/DDBJ databases">
        <title>Whole genome sequence of Anaerolinea thermophila UNI-1.</title>
        <authorList>
            <person name="Narita-Yamada S."/>
            <person name="Kishi E."/>
            <person name="Watanabe Y."/>
            <person name="Takasaki K."/>
            <person name="Ankai A."/>
            <person name="Oguchi A."/>
            <person name="Fukui S."/>
            <person name="Takahashi M."/>
            <person name="Yashiro I."/>
            <person name="Hosoyama A."/>
            <person name="Sekiguchi Y."/>
            <person name="Hanada S."/>
            <person name="Fujita N."/>
        </authorList>
    </citation>
    <scope>NUCLEOTIDE SEQUENCE [LARGE SCALE GENOMIC DNA]</scope>
    <source>
        <strain evidence="4">DSM 14523 / JCM 11388 / NBRC 100420 / UNI-1</strain>
    </source>
</reference>
<dbReference type="PROSITE" id="PS50112">
    <property type="entry name" value="PAS"/>
    <property type="match status" value="1"/>
</dbReference>
<feature type="domain" description="PAS" evidence="2">
    <location>
        <begin position="210"/>
        <end position="289"/>
    </location>
</feature>
<feature type="transmembrane region" description="Helical" evidence="1">
    <location>
        <begin position="165"/>
        <end position="183"/>
    </location>
</feature>
<dbReference type="InParanoid" id="E8N2B1"/>
<dbReference type="InterPro" id="IPR029016">
    <property type="entry name" value="GAF-like_dom_sf"/>
</dbReference>
<dbReference type="NCBIfam" id="TIGR00229">
    <property type="entry name" value="sensory_box"/>
    <property type="match status" value="1"/>
</dbReference>
<evidence type="ECO:0000313" key="3">
    <source>
        <dbReference type="EMBL" id="BAJ65058.1"/>
    </source>
</evidence>